<reference evidence="1" key="1">
    <citation type="submission" date="2019-06" db="EMBL/GenBank/DDBJ databases">
        <authorList>
            <person name="Zheng W."/>
        </authorList>
    </citation>
    <scope>NUCLEOTIDE SEQUENCE</scope>
    <source>
        <strain evidence="1">QDHG01</strain>
    </source>
</reference>
<accession>A0A8J8SXY0</accession>
<organism evidence="1 2">
    <name type="scientific">Halteria grandinella</name>
    <dbReference type="NCBI Taxonomy" id="5974"/>
    <lineage>
        <taxon>Eukaryota</taxon>
        <taxon>Sar</taxon>
        <taxon>Alveolata</taxon>
        <taxon>Ciliophora</taxon>
        <taxon>Intramacronucleata</taxon>
        <taxon>Spirotrichea</taxon>
        <taxon>Stichotrichia</taxon>
        <taxon>Sporadotrichida</taxon>
        <taxon>Halteriidae</taxon>
        <taxon>Halteria</taxon>
    </lineage>
</organism>
<dbReference type="InterPro" id="IPR011050">
    <property type="entry name" value="Pectin_lyase_fold/virulence"/>
</dbReference>
<comment type="caution">
    <text evidence="1">The sequence shown here is derived from an EMBL/GenBank/DDBJ whole genome shotgun (WGS) entry which is preliminary data.</text>
</comment>
<keyword evidence="2" id="KW-1185">Reference proteome</keyword>
<gene>
    <name evidence="1" type="ORF">FGO68_gene12535</name>
</gene>
<name>A0A8J8SXY0_HALGN</name>
<protein>
    <submittedName>
        <fullName evidence="1">Uncharacterized protein</fullName>
    </submittedName>
</protein>
<proteinExistence type="predicted"/>
<evidence type="ECO:0000313" key="2">
    <source>
        <dbReference type="Proteomes" id="UP000785679"/>
    </source>
</evidence>
<dbReference type="OrthoDB" id="77931at2759"/>
<dbReference type="SUPFAM" id="SSF51126">
    <property type="entry name" value="Pectin lyase-like"/>
    <property type="match status" value="1"/>
</dbReference>
<dbReference type="Proteomes" id="UP000785679">
    <property type="component" value="Unassembled WGS sequence"/>
</dbReference>
<dbReference type="EMBL" id="RRYP01016687">
    <property type="protein sequence ID" value="TNV74720.1"/>
    <property type="molecule type" value="Genomic_DNA"/>
</dbReference>
<sequence>MRCKVCDSSRNYYRYVRNITHVMCAYFSLYNPMTKTGSRLCTIRTEHYPFDKQIQVYSMNISRGYQKARPYIHTVQRDDGSGTEQVCFDNDIFFTIVGRWGTLNQASDMSCQNYYYAESAPQETALLTIFNFLEQNILCYSCTYDKYTTETIQKISGVELYVGGCLYEGNQCKYYQYYDPMYNKCKSCSDLFSNCASCNTTTCSLCLDGYYLHPSVYDYATKSYRPMCIFNLCPEGTCKNTVTQKCELVALSDCLTCETMENDVDYTTPWYTCTNCKKGYTLYDERVLVQSTPSMNSYVYRDFGRCKLESVANLYGKEYATNITYNIYFQSSAGASDLSRDWLNMGFTPQDASRNLMTTMPLISFLTKPSSSSKKQVVNVYVGKGDHFMMLCNFKAMEMSDTLEWNGPCYSGYYDSFLIDTEQAEYSPLNDNLMVVVQAMECRLKDEIIANQQYDEFDTAAFELLCVTLSDTADNRPVIYINDPAAQFNITGNWTFRNLKFSGINQLAVPQKKGQNLSGINKILCTSKGIKTYGAQQSLDLSETTDQFSYRCEDRYYEGQYIPWYNDTYCGSEDYYDGKSYQKFEQKKQSTLACTGGIDDSDHFNFVPQFQSYAYRKKTLFNLFAFADYASSKKVTPQLHIQNCSFEYFLSNYESLINIQTETFTKITGNVLVYTGGRQDEYGQVVEDGSDFERQARDFYLSNGQDRGAFIVIEDSVFQLSRFCKGMIIYRAGYYESTMRTITNLTHVFLTDPSKTDIFSKIVLKRSYFRNLNAFSYFDAFAAYKGINPFTKISSNVITPFSMPAFIHKGIVLNIEDFGGQVEITDCTFEKNQHFTSKMWYRFRSDIATENRGTFLDSALSNEQKLKYCDWLTGSEKYFFNIGFSQEDDIESFYDEFERLSVIYISRNKAPMIFTNNVFSGNIGTFGGAVSINSPNFQAAYDLAPVIVFKNNEFYQNMAFFSGNAVYIRSTLNKVKLIEQYCGGVLIQDNILKKNIGTKIHNGGAITLICEYLTDTSIDDYLRTSGIGKELTSSSISSKANVNTKFSINIKGVSIMGNDFQENYSGLKGSALYIKKFSQISIYDNNFFQNGPVYSSIERKYSPFSERINSQPYTYRHETCADEMQYLQNCDNSETDYLLLPRVRGAIYIEHCQEDTCLNIADGSFPQSLEIKNSVFKQNDVGPAFDVLYAETDIEPLASQIFIKGGLSNIIENCQFVSNTGQTSQYFSSYSESISLINFFPEQYFNSQIASLVVITLEPKITQGFKTMQTILESNRFYSNKHMQVVGISTSSQYKGSLIRFINNDERNMRFLPIIEI</sequence>
<evidence type="ECO:0000313" key="1">
    <source>
        <dbReference type="EMBL" id="TNV74720.1"/>
    </source>
</evidence>